<sequence>MVGTTLAEIRQHVESLASPDGPYVVHCGRTGERPIPTAGNRFESRTLAERAASAAGQYRAALRRYDPRLPHYDLVVSRDVEPRGSDGRESSDSDRDRHPGPGVGTELEERSQHSPLVEFCHRVAAAVFETLCDSGHRDVETAVMDVYFELAETVDDPDTLCLCLLESMAVELDQRLTPVEQAALFTEAATRLSPTESVGDPVSTALATLEERGLLSGYSCSPSLVDLDDGTRAVDVRLTNYALSPRNGRLPVFPLVLGVYRHESEWPLSSLRAVAVADGWELTLVHSRDSDPTDLASVPIEPEA</sequence>
<dbReference type="RefSeq" id="WP_089882703.1">
    <property type="nucleotide sequence ID" value="NZ_FOYS01000005.1"/>
</dbReference>
<evidence type="ECO:0000256" key="1">
    <source>
        <dbReference type="SAM" id="MobiDB-lite"/>
    </source>
</evidence>
<accession>A0A1I6IF68</accession>
<gene>
    <name evidence="4" type="ORF">SAMN04488124_3167</name>
</gene>
<name>A0A1I6IF68_9EURY</name>
<feature type="region of interest" description="Disordered" evidence="1">
    <location>
        <begin position="75"/>
        <end position="111"/>
    </location>
</feature>
<dbReference type="Pfam" id="PF24420">
    <property type="entry name" value="DUF7551"/>
    <property type="match status" value="1"/>
</dbReference>
<dbReference type="EMBL" id="FOYS01000005">
    <property type="protein sequence ID" value="SFR65279.1"/>
    <property type="molecule type" value="Genomic_DNA"/>
</dbReference>
<dbReference type="AlphaFoldDB" id="A0A1I6IF68"/>
<dbReference type="STRING" id="555875.SAMN04488124_3167"/>
<evidence type="ECO:0000259" key="2">
    <source>
        <dbReference type="Pfam" id="PF24420"/>
    </source>
</evidence>
<protein>
    <submittedName>
        <fullName evidence="4">Uncharacterized protein</fullName>
    </submittedName>
</protein>
<dbReference type="OrthoDB" id="342580at2157"/>
<evidence type="ECO:0000259" key="3">
    <source>
        <dbReference type="Pfam" id="PF24422"/>
    </source>
</evidence>
<dbReference type="Proteomes" id="UP000243250">
    <property type="component" value="Unassembled WGS sequence"/>
</dbReference>
<feature type="compositionally biased region" description="Basic and acidic residues" evidence="1">
    <location>
        <begin position="75"/>
        <end position="99"/>
    </location>
</feature>
<proteinExistence type="predicted"/>
<feature type="domain" description="DUF7551" evidence="2">
    <location>
        <begin position="116"/>
        <end position="300"/>
    </location>
</feature>
<reference evidence="5" key="1">
    <citation type="submission" date="2016-10" db="EMBL/GenBank/DDBJ databases">
        <authorList>
            <person name="Varghese N."/>
            <person name="Submissions S."/>
        </authorList>
    </citation>
    <scope>NUCLEOTIDE SEQUENCE [LARGE SCALE GENOMIC DNA]</scope>
    <source>
        <strain evidence="5">CGMCC 1.8711</strain>
    </source>
</reference>
<evidence type="ECO:0000313" key="5">
    <source>
        <dbReference type="Proteomes" id="UP000243250"/>
    </source>
</evidence>
<evidence type="ECO:0000313" key="4">
    <source>
        <dbReference type="EMBL" id="SFR65279.1"/>
    </source>
</evidence>
<dbReference type="Pfam" id="PF24422">
    <property type="entry name" value="DUF7552"/>
    <property type="match status" value="1"/>
</dbReference>
<organism evidence="4 5">
    <name type="scientific">Halogeometricum limi</name>
    <dbReference type="NCBI Taxonomy" id="555875"/>
    <lineage>
        <taxon>Archaea</taxon>
        <taxon>Methanobacteriati</taxon>
        <taxon>Methanobacteriota</taxon>
        <taxon>Stenosarchaea group</taxon>
        <taxon>Halobacteria</taxon>
        <taxon>Halobacteriales</taxon>
        <taxon>Haloferacaceae</taxon>
        <taxon>Halogeometricum</taxon>
    </lineage>
</organism>
<dbReference type="InterPro" id="IPR055974">
    <property type="entry name" value="DUF7552"/>
</dbReference>
<feature type="domain" description="DUF7552" evidence="3">
    <location>
        <begin position="5"/>
        <end position="78"/>
    </location>
</feature>
<dbReference type="InterPro" id="IPR055973">
    <property type="entry name" value="DUF7551"/>
</dbReference>
<keyword evidence="5" id="KW-1185">Reference proteome</keyword>